<reference evidence="3 4" key="1">
    <citation type="submission" date="2023-09" db="EMBL/GenBank/DDBJ databases">
        <authorList>
            <person name="Rey-Velasco X."/>
        </authorList>
    </citation>
    <scope>NUCLEOTIDE SEQUENCE [LARGE SCALE GENOMIC DNA]</scope>
    <source>
        <strain evidence="3 4">F158</strain>
    </source>
</reference>
<dbReference type="InterPro" id="IPR039760">
    <property type="entry name" value="MOFRL_protein"/>
</dbReference>
<dbReference type="Pfam" id="PF05161">
    <property type="entry name" value="MOFRL"/>
    <property type="match status" value="1"/>
</dbReference>
<gene>
    <name evidence="3" type="ORF">RM543_16115</name>
</gene>
<dbReference type="Pfam" id="PF13660">
    <property type="entry name" value="DUF4147"/>
    <property type="match status" value="1"/>
</dbReference>
<dbReference type="Proteomes" id="UP001265259">
    <property type="component" value="Unassembled WGS sequence"/>
</dbReference>
<feature type="domain" description="MOFRL-associated" evidence="2">
    <location>
        <begin position="15"/>
        <end position="242"/>
    </location>
</feature>
<keyword evidence="4" id="KW-1185">Reference proteome</keyword>
<comment type="caution">
    <text evidence="3">The sequence shown here is derived from an EMBL/GenBank/DDBJ whole genome shotgun (WGS) entry which is preliminary data.</text>
</comment>
<feature type="domain" description="MOFRL" evidence="1">
    <location>
        <begin position="307"/>
        <end position="414"/>
    </location>
</feature>
<dbReference type="InterPro" id="IPR007835">
    <property type="entry name" value="MOFRL"/>
</dbReference>
<dbReference type="InterPro" id="IPR037035">
    <property type="entry name" value="GK-like_C_sf"/>
</dbReference>
<dbReference type="InterPro" id="IPR038614">
    <property type="entry name" value="GK_N_sf"/>
</dbReference>
<dbReference type="PANTHER" id="PTHR12227:SF0">
    <property type="entry name" value="GLYCERATE KINASE"/>
    <property type="match status" value="1"/>
</dbReference>
<organism evidence="3 4">
    <name type="scientific">Tropicimonas omnivorans</name>
    <dbReference type="NCBI Taxonomy" id="3075590"/>
    <lineage>
        <taxon>Bacteria</taxon>
        <taxon>Pseudomonadati</taxon>
        <taxon>Pseudomonadota</taxon>
        <taxon>Alphaproteobacteria</taxon>
        <taxon>Rhodobacterales</taxon>
        <taxon>Roseobacteraceae</taxon>
        <taxon>Tropicimonas</taxon>
    </lineage>
</organism>
<evidence type="ECO:0000313" key="3">
    <source>
        <dbReference type="EMBL" id="MDT0684210.1"/>
    </source>
</evidence>
<sequence>MTDPADRAALRDRAMALYDSAIDAARPDLAVSAALGASPVELPAGGACHVIAVGKAAGPMMRAALDKLPAGAPGERLIVTNYENDTEIAGVRVFLAGHPVPDEAGLAAALDVERIAKGAGRDDVVLCLISGGGSALLPAPVEGIGLPEKAEVNRLLLGCGADIRQTNLVRQCLSRLKGGGLAALAAPASTRSLILSDVIGDDLRVVASGPTVAPIGTPAEAIETLKALGIWASVPSSVKDVLRSGTRPAPASANEVQLIGSNRMSLLAMREAADGKADIVSEELIGPVEDAATFIVDAHLASPAAPVLIFGGETTVRLRGRGLGGRNQELALRVALEAKRRGVAGPWAFLSGGTDGRDGPTDAAGACVDDETLDRLLAAGLEAETFLGRSDSYHALEASGDLIPQRPTGTNVADVQVFIAGLRPA</sequence>
<dbReference type="SUPFAM" id="SSF82544">
    <property type="entry name" value="GckA/TtuD-like"/>
    <property type="match status" value="1"/>
</dbReference>
<dbReference type="RefSeq" id="WP_311693486.1">
    <property type="nucleotide sequence ID" value="NZ_JAVRHL010000004.1"/>
</dbReference>
<dbReference type="InterPro" id="IPR025286">
    <property type="entry name" value="MOFRL_assoc_dom"/>
</dbReference>
<evidence type="ECO:0000313" key="4">
    <source>
        <dbReference type="Proteomes" id="UP001265259"/>
    </source>
</evidence>
<name>A0ABU3DKH9_9RHOB</name>
<dbReference type="Gene3D" id="3.40.50.10180">
    <property type="entry name" value="Glycerate kinase, MOFRL-like N-terminal domain"/>
    <property type="match status" value="1"/>
</dbReference>
<dbReference type="EMBL" id="JAVRHL010000004">
    <property type="protein sequence ID" value="MDT0684210.1"/>
    <property type="molecule type" value="Genomic_DNA"/>
</dbReference>
<protein>
    <submittedName>
        <fullName evidence="3">DUF4147 domain-containing protein</fullName>
    </submittedName>
</protein>
<dbReference type="PANTHER" id="PTHR12227">
    <property type="entry name" value="GLYCERATE KINASE"/>
    <property type="match status" value="1"/>
</dbReference>
<accession>A0ABU3DKH9</accession>
<evidence type="ECO:0000259" key="2">
    <source>
        <dbReference type="Pfam" id="PF13660"/>
    </source>
</evidence>
<evidence type="ECO:0000259" key="1">
    <source>
        <dbReference type="Pfam" id="PF05161"/>
    </source>
</evidence>
<dbReference type="Gene3D" id="3.40.1480.10">
    <property type="entry name" value="MOFRL domain"/>
    <property type="match status" value="1"/>
</dbReference>
<proteinExistence type="predicted"/>